<evidence type="ECO:0000259" key="12">
    <source>
        <dbReference type="PROSITE" id="PS51192"/>
    </source>
</evidence>
<dbReference type="VEuPathDB" id="PiroplasmaDB:TpMuguga_01g01132"/>
<feature type="compositionally biased region" description="Acidic residues" evidence="11">
    <location>
        <begin position="1601"/>
        <end position="1610"/>
    </location>
</feature>
<feature type="compositionally biased region" description="Basic residues" evidence="11">
    <location>
        <begin position="27"/>
        <end position="36"/>
    </location>
</feature>
<keyword evidence="8" id="KW-0238">DNA-binding</keyword>
<evidence type="ECO:0000313" key="14">
    <source>
        <dbReference type="EMBL" id="EAN34370.1"/>
    </source>
</evidence>
<dbReference type="Pfam" id="PF00271">
    <property type="entry name" value="Helicase_C"/>
    <property type="match status" value="1"/>
</dbReference>
<evidence type="ECO:0000256" key="11">
    <source>
        <dbReference type="SAM" id="MobiDB-lite"/>
    </source>
</evidence>
<feature type="compositionally biased region" description="Basic and acidic residues" evidence="11">
    <location>
        <begin position="667"/>
        <end position="678"/>
    </location>
</feature>
<keyword evidence="4" id="KW-0378">Hydrolase</keyword>
<dbReference type="InterPro" id="IPR038718">
    <property type="entry name" value="SNF2-like_sf"/>
</dbReference>
<dbReference type="OMA" id="ELYDNNH"/>
<dbReference type="GO" id="GO:0000812">
    <property type="term" value="C:Swr1 complex"/>
    <property type="evidence" value="ECO:0007669"/>
    <property type="project" value="TreeGrafter"/>
</dbReference>
<accession>Q4N6N8</accession>
<dbReference type="PANTHER" id="PTHR45685:SF1">
    <property type="entry name" value="HELICASE SRCAP"/>
    <property type="match status" value="1"/>
</dbReference>
<evidence type="ECO:0000256" key="2">
    <source>
        <dbReference type="ARBA" id="ARBA00009220"/>
    </source>
</evidence>
<evidence type="ECO:0000256" key="9">
    <source>
        <dbReference type="ARBA" id="ARBA00023242"/>
    </source>
</evidence>
<evidence type="ECO:0000313" key="15">
    <source>
        <dbReference type="Proteomes" id="UP000001949"/>
    </source>
</evidence>
<evidence type="ECO:0000256" key="1">
    <source>
        <dbReference type="ARBA" id="ARBA00004123"/>
    </source>
</evidence>
<dbReference type="SMART" id="SM00487">
    <property type="entry name" value="DEXDc"/>
    <property type="match status" value="1"/>
</dbReference>
<comment type="caution">
    <text evidence="14">The sequence shown here is derived from an EMBL/GenBank/DDBJ whole genome shotgun (WGS) entry which is preliminary data.</text>
</comment>
<keyword evidence="3" id="KW-0547">Nucleotide-binding</keyword>
<dbReference type="InterPro" id="IPR049730">
    <property type="entry name" value="SNF2/RAD54-like_C"/>
</dbReference>
<feature type="compositionally biased region" description="Basic and acidic residues" evidence="11">
    <location>
        <begin position="563"/>
        <end position="576"/>
    </location>
</feature>
<dbReference type="InterPro" id="IPR050520">
    <property type="entry name" value="INO80/SWR1_helicase"/>
</dbReference>
<dbReference type="GO" id="GO:0016887">
    <property type="term" value="F:ATP hydrolysis activity"/>
    <property type="evidence" value="ECO:0007669"/>
    <property type="project" value="TreeGrafter"/>
</dbReference>
<evidence type="ECO:0000256" key="4">
    <source>
        <dbReference type="ARBA" id="ARBA00022801"/>
    </source>
</evidence>
<dbReference type="FunCoup" id="Q4N6N8">
    <property type="interactions" value="89"/>
</dbReference>
<dbReference type="PANTHER" id="PTHR45685">
    <property type="entry name" value="HELICASE SRCAP-RELATED"/>
    <property type="match status" value="1"/>
</dbReference>
<feature type="compositionally biased region" description="Acidic residues" evidence="11">
    <location>
        <begin position="501"/>
        <end position="515"/>
    </location>
</feature>
<dbReference type="SUPFAM" id="SSF52540">
    <property type="entry name" value="P-loop containing nucleoside triphosphate hydrolases"/>
    <property type="match status" value="2"/>
</dbReference>
<dbReference type="eggNOG" id="KOG0391">
    <property type="taxonomic scope" value="Eukaryota"/>
</dbReference>
<dbReference type="EMBL" id="AAGK01000001">
    <property type="protein sequence ID" value="EAN34370.1"/>
    <property type="molecule type" value="Genomic_DNA"/>
</dbReference>
<dbReference type="InterPro" id="IPR014001">
    <property type="entry name" value="Helicase_ATP-bd"/>
</dbReference>
<dbReference type="GO" id="GO:0003677">
    <property type="term" value="F:DNA binding"/>
    <property type="evidence" value="ECO:0007669"/>
    <property type="project" value="UniProtKB-KW"/>
</dbReference>
<feature type="compositionally biased region" description="Acidic residues" evidence="11">
    <location>
        <begin position="434"/>
        <end position="443"/>
    </location>
</feature>
<feature type="compositionally biased region" description="Acidic residues" evidence="11">
    <location>
        <begin position="1617"/>
        <end position="1632"/>
    </location>
</feature>
<evidence type="ECO:0000256" key="5">
    <source>
        <dbReference type="ARBA" id="ARBA00022806"/>
    </source>
</evidence>
<keyword evidence="5 14" id="KW-0347">Helicase</keyword>
<dbReference type="Gene3D" id="3.40.50.10810">
    <property type="entry name" value="Tandem AAA-ATPase domain"/>
    <property type="match status" value="1"/>
</dbReference>
<sequence>MKKIASHEPNIEDANQDELKYSDKGAVKRKRMKREHQRSYSGSNDHEQFFRPVSVAYSTNQQFFGLPFQPQPYYNYQPGFGQQRSFSDTSAASYSKYNNSYSGESYVNKLTPEQVEHQDLLAQQLNELKGSDVFNFNEFEYLTSKQKKKKKILINKEHIFIKGLNYIENYFSQNRESLLRKDISELRKLGLENVQVDPVFFIELGGKYEQFKDEIKDINKSINLLQSKLNELHSEMGKTIPNKINEPSPFSCSSLSPTSSRDKDKHSLKFEEILEEMKDFQDLVNDEHKEKRKIYKNLVTSTSKYMIKMEQDLEKNKTERNKQVLLLYRNLSNSIDLFWKKIEKFAWEHLKRDLQQELIKKKKQNLDKFIQDAIKVSISDQDRYILDKKIKTGSTHNHTTQNFNQVDNQNRTPTPKNKTQQQDKVESSKVGASQDEDQVEDEYVVNKDEERMELDDLKLEDEMDSDKEENELNDLQKEAEMPLEELLKMYQNQPDYRQSEEADDDEIEEVTDSDEPDHVSDISMPDESPPPNADKSDVSRVDNVDSSKVGASQDEDQVEDEYVVNKDEERMELDDLKLEDEMDSDKEENELNDLQKEAEMPLEELLKMYQNQADEVDYDPVPKKSHKYTNDYIGTDGTREDTKADKTQREEPSSKSRMETVTPSEKIGTEEQKDWENHVDEEEDGVDIEVPFLIKGVLRPYQKEGLRWLVSLYERNINGILADEMGLGKTLQTICLLAYLACNKGNWGPHIIVVPTSILLNWVMEFNKFCPGFKILAYYGTPAERSKKRTGWNKPHSFNVLITSYSIVVQDSYVLKRRAWEYMILDEAQNIKNFTSKRWQTLLTFNTKYRLLLTGTPLQNSLQELWSLMHFILPNIFTSHTQFNIWFTDPLNQALDNMYSNNPLFTDTELDKKNKEREEMNKNNMELVEKLHAIFRPYLLRRLKKDVEKQMPSKYEHVLKCTLTKRQQVLYDEYIHLYNFSSNKEGSKDERLSYRSMLNILIQLRKICNHPDQLKSRDVQIPIEFNINTLQLPYLFQISDALKHNFDNRNRTSKVNNGNKASSEVGSKRQRTERLIVDKSFKKRKLALNSELSYLALDKLLSSRVENNNRHALNQNLVTDVNSEKAKPYNHYNGYGLNSEKLKAEPPKNPEAPKRIMINELSREQLLQGQKINLGPMKDKFTPRKFSPSKRPLDELTNKFLSEKLLNREDSIFNFNLRNKLEINRIIESYLILILNFLVISVKVVSRPVKLYFSGTQGINYNNKNDWYMNEVKTKLLKRDDKDYYKKNRVTVEAVNSNYKLLFPSKRSINDDCGKFKVLGPLLLKLKSEEHRCIIYTQFSKMLDILENWINFMGFTYIRLDGSTKIDMRQKIINRFNENTKIFLFISSTRTGGVGITLTGADTVIFYDTDWNPAIDRQAMDRCHRIGQTKDVNVYRLITEHTVEENIWRKQLQKRKLDDLIVDQGQFDIQHNNWFSNLDTLINIFQNKRDEGDEEDIYGKKILHESNVDETQFQTKGVQNIKMLIEVEDADDSMALKKLKKENENINKQDFESDIINSIPGLVSYCIQFLLKYQTVALERQVENMKLKIQIEDYQNQQNNEQEEDEEDIYTDYTSSENEELSQEDELSEDSQ</sequence>
<dbReference type="PROSITE" id="PS51194">
    <property type="entry name" value="HELICASE_CTER"/>
    <property type="match status" value="1"/>
</dbReference>
<dbReference type="InterPro" id="IPR027417">
    <property type="entry name" value="P-loop_NTPase"/>
</dbReference>
<dbReference type="Proteomes" id="UP000001949">
    <property type="component" value="Unassembled WGS sequence"/>
</dbReference>
<evidence type="ECO:0000256" key="6">
    <source>
        <dbReference type="ARBA" id="ARBA00022840"/>
    </source>
</evidence>
<dbReference type="PROSITE" id="PS51192">
    <property type="entry name" value="HELICASE_ATP_BIND_1"/>
    <property type="match status" value="1"/>
</dbReference>
<keyword evidence="7" id="KW-0156">Chromatin regulator</keyword>
<feature type="compositionally biased region" description="Basic and acidic residues" evidence="11">
    <location>
        <begin position="17"/>
        <end position="26"/>
    </location>
</feature>
<feature type="region of interest" description="Disordered" evidence="11">
    <location>
        <begin position="240"/>
        <end position="264"/>
    </location>
</feature>
<feature type="compositionally biased region" description="Basic and acidic residues" evidence="11">
    <location>
        <begin position="444"/>
        <end position="457"/>
    </location>
</feature>
<evidence type="ECO:0000256" key="3">
    <source>
        <dbReference type="ARBA" id="ARBA00022741"/>
    </source>
</evidence>
<gene>
    <name evidence="14" type="ordered locus">TP01_1132</name>
</gene>
<feature type="domain" description="Helicase ATP-binding" evidence="12">
    <location>
        <begin position="710"/>
        <end position="875"/>
    </location>
</feature>
<dbReference type="Pfam" id="PF00176">
    <property type="entry name" value="SNF2-rel_dom"/>
    <property type="match status" value="1"/>
</dbReference>
<dbReference type="InParanoid" id="Q4N6N8"/>
<keyword evidence="9" id="KW-0539">Nucleus</keyword>
<keyword evidence="10" id="KW-0175">Coiled coil</keyword>
<dbReference type="KEGG" id="tpv:TP01_1132"/>
<feature type="compositionally biased region" description="Basic and acidic residues" evidence="11">
    <location>
        <begin position="637"/>
        <end position="658"/>
    </location>
</feature>
<comment type="subcellular location">
    <subcellularLocation>
        <location evidence="1">Nucleus</location>
    </subcellularLocation>
</comment>
<feature type="compositionally biased region" description="Polar residues" evidence="11">
    <location>
        <begin position="393"/>
        <end position="420"/>
    </location>
</feature>
<dbReference type="InterPro" id="IPR001650">
    <property type="entry name" value="Helicase_C-like"/>
</dbReference>
<feature type="compositionally biased region" description="Acidic residues" evidence="11">
    <location>
        <begin position="458"/>
        <end position="472"/>
    </location>
</feature>
<feature type="coiled-coil region" evidence="10">
    <location>
        <begin position="208"/>
        <end position="235"/>
    </location>
</feature>
<feature type="region of interest" description="Disordered" evidence="11">
    <location>
        <begin position="1"/>
        <end position="45"/>
    </location>
</feature>
<feature type="domain" description="Helicase C-terminal" evidence="13">
    <location>
        <begin position="1318"/>
        <end position="1475"/>
    </location>
</feature>
<feature type="compositionally biased region" description="Low complexity" evidence="11">
    <location>
        <begin position="247"/>
        <end position="259"/>
    </location>
</feature>
<feature type="compositionally biased region" description="Basic and acidic residues" evidence="11">
    <location>
        <begin position="534"/>
        <end position="545"/>
    </location>
</feature>
<feature type="region of interest" description="Disordered" evidence="11">
    <location>
        <begin position="1595"/>
        <end position="1632"/>
    </location>
</feature>
<evidence type="ECO:0000256" key="8">
    <source>
        <dbReference type="ARBA" id="ARBA00023125"/>
    </source>
</evidence>
<evidence type="ECO:0000256" key="10">
    <source>
        <dbReference type="SAM" id="Coils"/>
    </source>
</evidence>
<feature type="compositionally biased region" description="Acidic residues" evidence="11">
    <location>
        <begin position="553"/>
        <end position="562"/>
    </location>
</feature>
<keyword evidence="15" id="KW-1185">Reference proteome</keyword>
<dbReference type="Gene3D" id="3.40.50.300">
    <property type="entry name" value="P-loop containing nucleotide triphosphate hydrolases"/>
    <property type="match status" value="1"/>
</dbReference>
<dbReference type="GO" id="GO:0005524">
    <property type="term" value="F:ATP binding"/>
    <property type="evidence" value="ECO:0007669"/>
    <property type="project" value="UniProtKB-KW"/>
</dbReference>
<dbReference type="GO" id="GO:0004386">
    <property type="term" value="F:helicase activity"/>
    <property type="evidence" value="ECO:0007669"/>
    <property type="project" value="UniProtKB-KW"/>
</dbReference>
<dbReference type="GO" id="GO:0042393">
    <property type="term" value="F:histone binding"/>
    <property type="evidence" value="ECO:0007669"/>
    <property type="project" value="TreeGrafter"/>
</dbReference>
<feature type="compositionally biased region" description="Basic and acidic residues" evidence="11">
    <location>
        <begin position="1"/>
        <end position="10"/>
    </location>
</feature>
<proteinExistence type="inferred from homology"/>
<dbReference type="FunFam" id="3.40.50.10810:FF:000005">
    <property type="entry name" value="Photoperiod-independent early flowering 1"/>
    <property type="match status" value="1"/>
</dbReference>
<dbReference type="GO" id="GO:0006338">
    <property type="term" value="P:chromatin remodeling"/>
    <property type="evidence" value="ECO:0007669"/>
    <property type="project" value="TreeGrafter"/>
</dbReference>
<evidence type="ECO:0000256" key="7">
    <source>
        <dbReference type="ARBA" id="ARBA00022853"/>
    </source>
</evidence>
<feature type="compositionally biased region" description="Acidic residues" evidence="11">
    <location>
        <begin position="577"/>
        <end position="591"/>
    </location>
</feature>
<dbReference type="GeneID" id="3503243"/>
<dbReference type="InterPro" id="IPR000330">
    <property type="entry name" value="SNF2_N"/>
</dbReference>
<protein>
    <submittedName>
        <fullName evidence="14">ATP-dependent helicase, putative</fullName>
    </submittedName>
</protein>
<name>Q4N6N8_THEPA</name>
<dbReference type="STRING" id="5875.Q4N6N8"/>
<keyword evidence="6" id="KW-0067">ATP-binding</keyword>
<organism evidence="14 15">
    <name type="scientific">Theileria parva</name>
    <name type="common">East coast fever infection agent</name>
    <dbReference type="NCBI Taxonomy" id="5875"/>
    <lineage>
        <taxon>Eukaryota</taxon>
        <taxon>Sar</taxon>
        <taxon>Alveolata</taxon>
        <taxon>Apicomplexa</taxon>
        <taxon>Aconoidasida</taxon>
        <taxon>Piroplasmida</taxon>
        <taxon>Theileriidae</taxon>
        <taxon>Theileria</taxon>
    </lineage>
</organism>
<dbReference type="CDD" id="cd18793">
    <property type="entry name" value="SF2_C_SNF"/>
    <property type="match status" value="1"/>
</dbReference>
<reference evidence="14 15" key="1">
    <citation type="journal article" date="2005" name="Science">
        <title>Genome sequence of Theileria parva, a bovine pathogen that transforms lymphocytes.</title>
        <authorList>
            <person name="Gardner M.J."/>
            <person name="Bishop R."/>
            <person name="Shah T."/>
            <person name="de Villiers E.P."/>
            <person name="Carlton J.M."/>
            <person name="Hall N."/>
            <person name="Ren Q."/>
            <person name="Paulsen I.T."/>
            <person name="Pain A."/>
            <person name="Berriman M."/>
            <person name="Wilson R.J.M."/>
            <person name="Sato S."/>
            <person name="Ralph S.A."/>
            <person name="Mann D.J."/>
            <person name="Xiong Z."/>
            <person name="Shallom S.J."/>
            <person name="Weidman J."/>
            <person name="Jiang L."/>
            <person name="Lynn J."/>
            <person name="Weaver B."/>
            <person name="Shoaibi A."/>
            <person name="Domingo A.R."/>
            <person name="Wasawo D."/>
            <person name="Crabtree J."/>
            <person name="Wortman J.R."/>
            <person name="Haas B."/>
            <person name="Angiuoli S.V."/>
            <person name="Creasy T.H."/>
            <person name="Lu C."/>
            <person name="Suh B."/>
            <person name="Silva J.C."/>
            <person name="Utterback T.R."/>
            <person name="Feldblyum T.V."/>
            <person name="Pertea M."/>
            <person name="Allen J."/>
            <person name="Nierman W.C."/>
            <person name="Taracha E.L.N."/>
            <person name="Salzberg S.L."/>
            <person name="White O.R."/>
            <person name="Fitzhugh H.A."/>
            <person name="Morzaria S."/>
            <person name="Venter J.C."/>
            <person name="Fraser C.M."/>
            <person name="Nene V."/>
        </authorList>
    </citation>
    <scope>NUCLEOTIDE SEQUENCE [LARGE SCALE GENOMIC DNA]</scope>
    <source>
        <strain evidence="14 15">Muguga</strain>
    </source>
</reference>
<dbReference type="SMART" id="SM00490">
    <property type="entry name" value="HELICc"/>
    <property type="match status" value="1"/>
</dbReference>
<evidence type="ECO:0000259" key="13">
    <source>
        <dbReference type="PROSITE" id="PS51194"/>
    </source>
</evidence>
<feature type="region of interest" description="Disordered" evidence="11">
    <location>
        <begin position="393"/>
        <end position="596"/>
    </location>
</feature>
<feature type="region of interest" description="Disordered" evidence="11">
    <location>
        <begin position="617"/>
        <end position="679"/>
    </location>
</feature>
<comment type="similarity">
    <text evidence="2">Belongs to the SNF2/RAD54 helicase family. SWR1 subfamily.</text>
</comment>